<dbReference type="Proteomes" id="UP001247307">
    <property type="component" value="Unassembled WGS sequence"/>
</dbReference>
<name>A0AAE3YGU1_9MICC</name>
<accession>A0AAE3YGU1</accession>
<dbReference type="EMBL" id="JAVDUI010000001">
    <property type="protein sequence ID" value="MDR6892965.1"/>
    <property type="molecule type" value="Genomic_DNA"/>
</dbReference>
<dbReference type="InterPro" id="IPR003849">
    <property type="entry name" value="Preprotein_translocase_YajC"/>
</dbReference>
<evidence type="ECO:0000313" key="3">
    <source>
        <dbReference type="EMBL" id="MDR6892965.1"/>
    </source>
</evidence>
<keyword evidence="4" id="KW-1185">Reference proteome</keyword>
<comment type="caution">
    <text evidence="3">The sequence shown here is derived from an EMBL/GenBank/DDBJ whole genome shotgun (WGS) entry which is preliminary data.</text>
</comment>
<protein>
    <submittedName>
        <fullName evidence="3">Preprotein translocase subunit YajC</fullName>
    </submittedName>
</protein>
<dbReference type="Pfam" id="PF02699">
    <property type="entry name" value="YajC"/>
    <property type="match status" value="1"/>
</dbReference>
<feature type="region of interest" description="Disordered" evidence="1">
    <location>
        <begin position="98"/>
        <end position="175"/>
    </location>
</feature>
<evidence type="ECO:0000313" key="4">
    <source>
        <dbReference type="Proteomes" id="UP001247307"/>
    </source>
</evidence>
<dbReference type="AlphaFoldDB" id="A0AAE3YGU1"/>
<evidence type="ECO:0000256" key="2">
    <source>
        <dbReference type="SAM" id="Phobius"/>
    </source>
</evidence>
<dbReference type="SMART" id="SM01323">
    <property type="entry name" value="YajC"/>
    <property type="match status" value="1"/>
</dbReference>
<feature type="compositionally biased region" description="Low complexity" evidence="1">
    <location>
        <begin position="98"/>
        <end position="117"/>
    </location>
</feature>
<sequence length="175" mass="17658">MSPSLSLPLGADAAFNPGSLFLPALLVLFLLFTVMRFRKQQKEVGERRAQVVAGARVMSTSGIFGTVVSRNDAENTALVEISPGVEVTMHIGALAPAPETAPAAEDATTAPADGDGLVEPAPVDAAASGEAATPSSAYRHPGSQAEAGFTEPGTPGAGSAGSTSAETRPEAGEQR</sequence>
<organism evidence="3 4">
    <name type="scientific">Falsarthrobacter nasiphocae</name>
    <dbReference type="NCBI Taxonomy" id="189863"/>
    <lineage>
        <taxon>Bacteria</taxon>
        <taxon>Bacillati</taxon>
        <taxon>Actinomycetota</taxon>
        <taxon>Actinomycetes</taxon>
        <taxon>Micrococcales</taxon>
        <taxon>Micrococcaceae</taxon>
        <taxon>Falsarthrobacter</taxon>
    </lineage>
</organism>
<keyword evidence="2" id="KW-0472">Membrane</keyword>
<proteinExistence type="predicted"/>
<feature type="transmembrane region" description="Helical" evidence="2">
    <location>
        <begin position="20"/>
        <end position="38"/>
    </location>
</feature>
<keyword evidence="2" id="KW-1133">Transmembrane helix</keyword>
<dbReference type="RefSeq" id="WP_309852832.1">
    <property type="nucleotide sequence ID" value="NZ_BAAAIU010000004.1"/>
</dbReference>
<reference evidence="3" key="1">
    <citation type="submission" date="2023-07" db="EMBL/GenBank/DDBJ databases">
        <title>Sequencing the genomes of 1000 actinobacteria strains.</title>
        <authorList>
            <person name="Klenk H.-P."/>
        </authorList>
    </citation>
    <scope>NUCLEOTIDE SEQUENCE</scope>
    <source>
        <strain evidence="3">DSM 13988</strain>
    </source>
</reference>
<keyword evidence="2" id="KW-0812">Transmembrane</keyword>
<gene>
    <name evidence="3" type="ORF">J2S35_001905</name>
</gene>
<evidence type="ECO:0000256" key="1">
    <source>
        <dbReference type="SAM" id="MobiDB-lite"/>
    </source>
</evidence>